<dbReference type="EMBL" id="BMOS01000005">
    <property type="protein sequence ID" value="GGN53800.1"/>
    <property type="molecule type" value="Genomic_DNA"/>
</dbReference>
<comment type="caution">
    <text evidence="7">The sequence shown here is derived from an EMBL/GenBank/DDBJ whole genome shotgun (WGS) entry which is preliminary data.</text>
</comment>
<comment type="function">
    <text evidence="2">Destroys radicals which are normally produced within the cells and which are toxic to biological systems. May play a role in favoring mycobacterial survival in phagocytes.</text>
</comment>
<dbReference type="InterPro" id="IPR001424">
    <property type="entry name" value="SOD_Cu_Zn_dom"/>
</dbReference>
<dbReference type="PANTHER" id="PTHR10003">
    <property type="entry name" value="SUPEROXIDE DISMUTASE CU-ZN -RELATED"/>
    <property type="match status" value="1"/>
</dbReference>
<evidence type="ECO:0000256" key="5">
    <source>
        <dbReference type="SAM" id="SignalP"/>
    </source>
</evidence>
<protein>
    <recommendedName>
        <fullName evidence="3">Superoxide dismutase [Cu-Zn]</fullName>
        <ecNumber evidence="3">1.15.1.1</ecNumber>
    </recommendedName>
</protein>
<keyword evidence="3" id="KW-0186">Copper</keyword>
<proteinExistence type="inferred from homology"/>
<dbReference type="GO" id="GO:0005507">
    <property type="term" value="F:copper ion binding"/>
    <property type="evidence" value="ECO:0007669"/>
    <property type="project" value="InterPro"/>
</dbReference>
<evidence type="ECO:0000256" key="2">
    <source>
        <dbReference type="ARBA" id="ARBA00024900"/>
    </source>
</evidence>
<evidence type="ECO:0000259" key="6">
    <source>
        <dbReference type="Pfam" id="PF00080"/>
    </source>
</evidence>
<gene>
    <name evidence="7" type="ORF">GCM10007971_10710</name>
</gene>
<evidence type="ECO:0000313" key="7">
    <source>
        <dbReference type="EMBL" id="GGN53800.1"/>
    </source>
</evidence>
<dbReference type="InterPro" id="IPR036423">
    <property type="entry name" value="SOD-like_Cu/Zn_dom_sf"/>
</dbReference>
<evidence type="ECO:0000256" key="4">
    <source>
        <dbReference type="SAM" id="MobiDB-lite"/>
    </source>
</evidence>
<dbReference type="GO" id="GO:0004784">
    <property type="term" value="F:superoxide dismutase activity"/>
    <property type="evidence" value="ECO:0007669"/>
    <property type="project" value="UniProtKB-EC"/>
</dbReference>
<dbReference type="Pfam" id="PF00080">
    <property type="entry name" value="Sod_Cu"/>
    <property type="match status" value="1"/>
</dbReference>
<dbReference type="PROSITE" id="PS00332">
    <property type="entry name" value="SOD_CU_ZN_2"/>
    <property type="match status" value="1"/>
</dbReference>
<dbReference type="AlphaFoldDB" id="A0A917XUG8"/>
<evidence type="ECO:0000313" key="8">
    <source>
        <dbReference type="Proteomes" id="UP000624041"/>
    </source>
</evidence>
<keyword evidence="3" id="KW-0479">Metal-binding</keyword>
<name>A0A917XUG8_9BACI</name>
<dbReference type="PROSITE" id="PS51257">
    <property type="entry name" value="PROKAR_LIPOPROTEIN"/>
    <property type="match status" value="1"/>
</dbReference>
<dbReference type="EC" id="1.15.1.1" evidence="3"/>
<comment type="cofactor">
    <cofactor evidence="3">
        <name>Cu cation</name>
        <dbReference type="ChEBI" id="CHEBI:23378"/>
    </cofactor>
    <text evidence="3">Binds 1 copper ion per subunit.</text>
</comment>
<feature type="domain" description="Superoxide dismutase copper/zinc binding" evidence="6">
    <location>
        <begin position="37"/>
        <end position="167"/>
    </location>
</feature>
<evidence type="ECO:0000256" key="1">
    <source>
        <dbReference type="ARBA" id="ARBA00010457"/>
    </source>
</evidence>
<feature type="signal peptide" evidence="5">
    <location>
        <begin position="1"/>
        <end position="19"/>
    </location>
</feature>
<keyword evidence="3" id="KW-0560">Oxidoreductase</keyword>
<sequence>MRWIFYLFLIFLAACTSNADETLKEVAMLNVDGDKLGTATLTEDPEGVSIKLKLEGVSPGWHGIHVHEYAKCEPPDFTSAGNHYNPEDKEHGLMNPKGPHLGDLPNVEANGDGKIDEELKLLDATLLDGKNSLIREEGTSLVLHDGPDDGYTQPSGDSGERIACGKITPK</sequence>
<dbReference type="Gene3D" id="2.60.40.200">
    <property type="entry name" value="Superoxide dismutase, copper/zinc binding domain"/>
    <property type="match status" value="1"/>
</dbReference>
<dbReference type="InterPro" id="IPR018152">
    <property type="entry name" value="SOD_Cu/Zn_BS"/>
</dbReference>
<comment type="cofactor">
    <cofactor evidence="3">
        <name>Zn(2+)</name>
        <dbReference type="ChEBI" id="CHEBI:29105"/>
    </cofactor>
    <text evidence="3">Binds 1 zinc ion per subunit.</text>
</comment>
<reference evidence="7" key="1">
    <citation type="journal article" date="2014" name="Int. J. Syst. Evol. Microbiol.">
        <title>Complete genome sequence of Corynebacterium casei LMG S-19264T (=DSM 44701T), isolated from a smear-ripened cheese.</title>
        <authorList>
            <consortium name="US DOE Joint Genome Institute (JGI-PGF)"/>
            <person name="Walter F."/>
            <person name="Albersmeier A."/>
            <person name="Kalinowski J."/>
            <person name="Ruckert C."/>
        </authorList>
    </citation>
    <scope>NUCLEOTIDE SEQUENCE</scope>
    <source>
        <strain evidence="7">JCM 17251</strain>
    </source>
</reference>
<accession>A0A917XUG8</accession>
<dbReference type="CDD" id="cd00305">
    <property type="entry name" value="Cu-Zn_Superoxide_Dismutase"/>
    <property type="match status" value="1"/>
</dbReference>
<keyword evidence="3" id="KW-0862">Zinc</keyword>
<feature type="chain" id="PRO_5037378937" description="Superoxide dismutase [Cu-Zn]" evidence="5">
    <location>
        <begin position="20"/>
        <end position="170"/>
    </location>
</feature>
<keyword evidence="5" id="KW-0732">Signal</keyword>
<comment type="catalytic activity">
    <reaction evidence="3">
        <text>2 superoxide + 2 H(+) = H2O2 + O2</text>
        <dbReference type="Rhea" id="RHEA:20696"/>
        <dbReference type="ChEBI" id="CHEBI:15378"/>
        <dbReference type="ChEBI" id="CHEBI:15379"/>
        <dbReference type="ChEBI" id="CHEBI:16240"/>
        <dbReference type="ChEBI" id="CHEBI:18421"/>
        <dbReference type="EC" id="1.15.1.1"/>
    </reaction>
</comment>
<dbReference type="SUPFAM" id="SSF49329">
    <property type="entry name" value="Cu,Zn superoxide dismutase-like"/>
    <property type="match status" value="1"/>
</dbReference>
<dbReference type="RefSeq" id="WP_188856322.1">
    <property type="nucleotide sequence ID" value="NZ_BMOS01000005.1"/>
</dbReference>
<reference evidence="7" key="2">
    <citation type="submission" date="2020-09" db="EMBL/GenBank/DDBJ databases">
        <authorList>
            <person name="Sun Q."/>
            <person name="Ohkuma M."/>
        </authorList>
    </citation>
    <scope>NUCLEOTIDE SEQUENCE</scope>
    <source>
        <strain evidence="7">JCM 17251</strain>
    </source>
</reference>
<evidence type="ECO:0000256" key="3">
    <source>
        <dbReference type="RuleBase" id="RU000393"/>
    </source>
</evidence>
<dbReference type="InterPro" id="IPR024134">
    <property type="entry name" value="SOD_Cu/Zn_/chaperone"/>
</dbReference>
<organism evidence="7 8">
    <name type="scientific">Oceanobacillus indicireducens</name>
    <dbReference type="NCBI Taxonomy" id="1004261"/>
    <lineage>
        <taxon>Bacteria</taxon>
        <taxon>Bacillati</taxon>
        <taxon>Bacillota</taxon>
        <taxon>Bacilli</taxon>
        <taxon>Bacillales</taxon>
        <taxon>Bacillaceae</taxon>
        <taxon>Oceanobacillus</taxon>
    </lineage>
</organism>
<comment type="similarity">
    <text evidence="1 3">Belongs to the Cu-Zn superoxide dismutase family.</text>
</comment>
<feature type="region of interest" description="Disordered" evidence="4">
    <location>
        <begin position="141"/>
        <end position="170"/>
    </location>
</feature>
<dbReference type="Proteomes" id="UP000624041">
    <property type="component" value="Unassembled WGS sequence"/>
</dbReference>
<keyword evidence="8" id="KW-1185">Reference proteome</keyword>